<dbReference type="AlphaFoldDB" id="A0A1D6I144"/>
<dbReference type="InParanoid" id="A0A1D6I144"/>
<accession>A0A1D6I144</accession>
<sequence length="150" mass="16163">MELEYVVQVKKFIAIAKNHQESLGQTTTSTSVVTARDTKGHEDATLLSDLIRFGFFKDYTVWTFRVEGGDTSVGGSSSCGGNSSTTHVGGPPACTTFVGDINDADHRDYIIVNDLFGDNAGNIGAYEDVGATLLEPEDAELFKNIANRLH</sequence>
<evidence type="ECO:0000313" key="1">
    <source>
        <dbReference type="EMBL" id="ONM53956.1"/>
    </source>
</evidence>
<dbReference type="PaxDb" id="4577-AC196436.3_FGP002"/>
<dbReference type="EMBL" id="CM007650">
    <property type="protein sequence ID" value="ONM53956.1"/>
    <property type="molecule type" value="Genomic_DNA"/>
</dbReference>
<protein>
    <submittedName>
        <fullName evidence="1">Uncharacterized protein</fullName>
    </submittedName>
</protein>
<organism evidence="1">
    <name type="scientific">Zea mays</name>
    <name type="common">Maize</name>
    <dbReference type="NCBI Taxonomy" id="4577"/>
    <lineage>
        <taxon>Eukaryota</taxon>
        <taxon>Viridiplantae</taxon>
        <taxon>Streptophyta</taxon>
        <taxon>Embryophyta</taxon>
        <taxon>Tracheophyta</taxon>
        <taxon>Spermatophyta</taxon>
        <taxon>Magnoliopsida</taxon>
        <taxon>Liliopsida</taxon>
        <taxon>Poales</taxon>
        <taxon>Poaceae</taxon>
        <taxon>PACMAD clade</taxon>
        <taxon>Panicoideae</taxon>
        <taxon>Andropogonodae</taxon>
        <taxon>Andropogoneae</taxon>
        <taxon>Tripsacinae</taxon>
        <taxon>Zea</taxon>
    </lineage>
</organism>
<reference evidence="1" key="1">
    <citation type="submission" date="2015-12" db="EMBL/GenBank/DDBJ databases">
        <title>Update maize B73 reference genome by single molecule sequencing technologies.</title>
        <authorList>
            <consortium name="Maize Genome Sequencing Project"/>
            <person name="Ware D."/>
        </authorList>
    </citation>
    <scope>NUCLEOTIDE SEQUENCE [LARGE SCALE GENOMIC DNA]</scope>
    <source>
        <tissue evidence="1">Seedling</tissue>
    </source>
</reference>
<dbReference type="SMR" id="A0A1D6I144"/>
<gene>
    <name evidence="1" type="ORF">ZEAMMB73_Zm00001d019942</name>
</gene>
<proteinExistence type="predicted"/>
<name>A0A1D6I144_MAIZE</name>